<dbReference type="RefSeq" id="WP_188821726.1">
    <property type="nucleotide sequence ID" value="NZ_BMHH01000002.1"/>
</dbReference>
<name>A0A916S606_9HYPH</name>
<sequence>MSKCRLPVSVIDRMAVALRHQFRRAVQVLSLVKSKDDGQAGSHTRVRVPGRRISFTATTSGSLIAKAIIW</sequence>
<comment type="caution">
    <text evidence="1">The sequence shown here is derived from an EMBL/GenBank/DDBJ whole genome shotgun (WGS) entry which is preliminary data.</text>
</comment>
<dbReference type="Proteomes" id="UP000646478">
    <property type="component" value="Unassembled WGS sequence"/>
</dbReference>
<reference evidence="1" key="2">
    <citation type="submission" date="2020-09" db="EMBL/GenBank/DDBJ databases">
        <authorList>
            <person name="Sun Q."/>
            <person name="Zhou Y."/>
        </authorList>
    </citation>
    <scope>NUCLEOTIDE SEQUENCE</scope>
    <source>
        <strain evidence="1">CGMCC 1.15082</strain>
    </source>
</reference>
<organism evidence="1 2">
    <name type="scientific">Brucella endophytica</name>
    <dbReference type="NCBI Taxonomy" id="1963359"/>
    <lineage>
        <taxon>Bacteria</taxon>
        <taxon>Pseudomonadati</taxon>
        <taxon>Pseudomonadota</taxon>
        <taxon>Alphaproteobacteria</taxon>
        <taxon>Hyphomicrobiales</taxon>
        <taxon>Brucellaceae</taxon>
        <taxon>Brucella/Ochrobactrum group</taxon>
        <taxon>Brucella</taxon>
    </lineage>
</organism>
<accession>A0A916S606</accession>
<evidence type="ECO:0000313" key="2">
    <source>
        <dbReference type="Proteomes" id="UP000646478"/>
    </source>
</evidence>
<dbReference type="EMBL" id="BMHH01000002">
    <property type="protein sequence ID" value="GGA83178.1"/>
    <property type="molecule type" value="Genomic_DNA"/>
</dbReference>
<evidence type="ECO:0000313" key="1">
    <source>
        <dbReference type="EMBL" id="GGA83178.1"/>
    </source>
</evidence>
<dbReference type="AlphaFoldDB" id="A0A916S606"/>
<keyword evidence="2" id="KW-1185">Reference proteome</keyword>
<gene>
    <name evidence="1" type="ORF">GCM10011491_08270</name>
</gene>
<proteinExistence type="predicted"/>
<protein>
    <submittedName>
        <fullName evidence="1">Uncharacterized protein</fullName>
    </submittedName>
</protein>
<reference evidence="1" key="1">
    <citation type="journal article" date="2014" name="Int. J. Syst. Evol. Microbiol.">
        <title>Complete genome sequence of Corynebacterium casei LMG S-19264T (=DSM 44701T), isolated from a smear-ripened cheese.</title>
        <authorList>
            <consortium name="US DOE Joint Genome Institute (JGI-PGF)"/>
            <person name="Walter F."/>
            <person name="Albersmeier A."/>
            <person name="Kalinowski J."/>
            <person name="Ruckert C."/>
        </authorList>
    </citation>
    <scope>NUCLEOTIDE SEQUENCE</scope>
    <source>
        <strain evidence="1">CGMCC 1.15082</strain>
    </source>
</reference>